<keyword evidence="1" id="KW-1133">Transmembrane helix</keyword>
<gene>
    <name evidence="2" type="ORF">ASPCADRAFT_133105</name>
</gene>
<evidence type="ECO:0000313" key="2">
    <source>
        <dbReference type="EMBL" id="OOF92714.1"/>
    </source>
</evidence>
<dbReference type="OrthoDB" id="10562717at2759"/>
<evidence type="ECO:0000256" key="1">
    <source>
        <dbReference type="SAM" id="Phobius"/>
    </source>
</evidence>
<name>A0A1R3RE13_ASPC5</name>
<evidence type="ECO:0000313" key="3">
    <source>
        <dbReference type="Proteomes" id="UP000188318"/>
    </source>
</evidence>
<reference evidence="3" key="1">
    <citation type="journal article" date="2017" name="Genome Biol.">
        <title>Comparative genomics reveals high biological diversity and specific adaptations in the industrially and medically important fungal genus Aspergillus.</title>
        <authorList>
            <person name="de Vries R.P."/>
            <person name="Riley R."/>
            <person name="Wiebenga A."/>
            <person name="Aguilar-Osorio G."/>
            <person name="Amillis S."/>
            <person name="Uchima C.A."/>
            <person name="Anderluh G."/>
            <person name="Asadollahi M."/>
            <person name="Askin M."/>
            <person name="Barry K."/>
            <person name="Battaglia E."/>
            <person name="Bayram O."/>
            <person name="Benocci T."/>
            <person name="Braus-Stromeyer S.A."/>
            <person name="Caldana C."/>
            <person name="Canovas D."/>
            <person name="Cerqueira G.C."/>
            <person name="Chen F."/>
            <person name="Chen W."/>
            <person name="Choi C."/>
            <person name="Clum A."/>
            <person name="Dos Santos R.A."/>
            <person name="Damasio A.R."/>
            <person name="Diallinas G."/>
            <person name="Emri T."/>
            <person name="Fekete E."/>
            <person name="Flipphi M."/>
            <person name="Freyberg S."/>
            <person name="Gallo A."/>
            <person name="Gournas C."/>
            <person name="Habgood R."/>
            <person name="Hainaut M."/>
            <person name="Harispe M.L."/>
            <person name="Henrissat B."/>
            <person name="Hilden K.S."/>
            <person name="Hope R."/>
            <person name="Hossain A."/>
            <person name="Karabika E."/>
            <person name="Karaffa L."/>
            <person name="Karanyi Z."/>
            <person name="Krasevec N."/>
            <person name="Kuo A."/>
            <person name="Kusch H."/>
            <person name="LaButti K."/>
            <person name="Lagendijk E.L."/>
            <person name="Lapidus A."/>
            <person name="Levasseur A."/>
            <person name="Lindquist E."/>
            <person name="Lipzen A."/>
            <person name="Logrieco A.F."/>
            <person name="MacCabe A."/>
            <person name="Maekelae M.R."/>
            <person name="Malavazi I."/>
            <person name="Melin P."/>
            <person name="Meyer V."/>
            <person name="Mielnichuk N."/>
            <person name="Miskei M."/>
            <person name="Molnar A.P."/>
            <person name="Mule G."/>
            <person name="Ngan C.Y."/>
            <person name="Orejas M."/>
            <person name="Orosz E."/>
            <person name="Ouedraogo J.P."/>
            <person name="Overkamp K.M."/>
            <person name="Park H.-S."/>
            <person name="Perrone G."/>
            <person name="Piumi F."/>
            <person name="Punt P.J."/>
            <person name="Ram A.F."/>
            <person name="Ramon A."/>
            <person name="Rauscher S."/>
            <person name="Record E."/>
            <person name="Riano-Pachon D.M."/>
            <person name="Robert V."/>
            <person name="Roehrig J."/>
            <person name="Ruller R."/>
            <person name="Salamov A."/>
            <person name="Salih N.S."/>
            <person name="Samson R.A."/>
            <person name="Sandor E."/>
            <person name="Sanguinetti M."/>
            <person name="Schuetze T."/>
            <person name="Sepcic K."/>
            <person name="Shelest E."/>
            <person name="Sherlock G."/>
            <person name="Sophianopoulou V."/>
            <person name="Squina F.M."/>
            <person name="Sun H."/>
            <person name="Susca A."/>
            <person name="Todd R.B."/>
            <person name="Tsang A."/>
            <person name="Unkles S.E."/>
            <person name="van de Wiele N."/>
            <person name="van Rossen-Uffink D."/>
            <person name="Oliveira J.V."/>
            <person name="Vesth T.C."/>
            <person name="Visser J."/>
            <person name="Yu J.-H."/>
            <person name="Zhou M."/>
            <person name="Andersen M.R."/>
            <person name="Archer D.B."/>
            <person name="Baker S.E."/>
            <person name="Benoit I."/>
            <person name="Brakhage A.A."/>
            <person name="Braus G.H."/>
            <person name="Fischer R."/>
            <person name="Frisvad J.C."/>
            <person name="Goldman G.H."/>
            <person name="Houbraken J."/>
            <person name="Oakley B."/>
            <person name="Pocsi I."/>
            <person name="Scazzocchio C."/>
            <person name="Seiboth B."/>
            <person name="vanKuyk P.A."/>
            <person name="Wortman J."/>
            <person name="Dyer P.S."/>
            <person name="Grigoriev I.V."/>
        </authorList>
    </citation>
    <scope>NUCLEOTIDE SEQUENCE [LARGE SCALE GENOMIC DNA]</scope>
    <source>
        <strain evidence="3">ITEM 5010</strain>
    </source>
</reference>
<proteinExistence type="predicted"/>
<organism evidence="2 3">
    <name type="scientific">Aspergillus carbonarius (strain ITEM 5010)</name>
    <dbReference type="NCBI Taxonomy" id="602072"/>
    <lineage>
        <taxon>Eukaryota</taxon>
        <taxon>Fungi</taxon>
        <taxon>Dikarya</taxon>
        <taxon>Ascomycota</taxon>
        <taxon>Pezizomycotina</taxon>
        <taxon>Eurotiomycetes</taxon>
        <taxon>Eurotiomycetidae</taxon>
        <taxon>Eurotiales</taxon>
        <taxon>Aspergillaceae</taxon>
        <taxon>Aspergillus</taxon>
        <taxon>Aspergillus subgen. Circumdati</taxon>
    </lineage>
</organism>
<accession>A0A1R3RE13</accession>
<keyword evidence="1" id="KW-0472">Membrane</keyword>
<sequence>MCGGERVGWCICGGFYLIGTASVIYILLMGYWVEYWLAMIWAWRGQWRDMYGLDAWLAQTALRSAGPAHSRECLLGRGSPWRAPAEIFRALVPLLSFFSFPPPSSFFLSLSGPDTAVYFFFVMSCVLCDIVGRFPYPFG</sequence>
<keyword evidence="1" id="KW-0812">Transmembrane</keyword>
<dbReference type="VEuPathDB" id="FungiDB:ASPCADRAFT_133105"/>
<feature type="transmembrane region" description="Helical" evidence="1">
    <location>
        <begin position="116"/>
        <end position="136"/>
    </location>
</feature>
<dbReference type="AlphaFoldDB" id="A0A1R3RE13"/>
<keyword evidence="3" id="KW-1185">Reference proteome</keyword>
<dbReference type="Proteomes" id="UP000188318">
    <property type="component" value="Unassembled WGS sequence"/>
</dbReference>
<dbReference type="EMBL" id="KV907506">
    <property type="protein sequence ID" value="OOF92714.1"/>
    <property type="molecule type" value="Genomic_DNA"/>
</dbReference>
<protein>
    <submittedName>
        <fullName evidence="2">Uncharacterized protein</fullName>
    </submittedName>
</protein>